<feature type="compositionally biased region" description="Polar residues" evidence="6">
    <location>
        <begin position="210"/>
        <end position="237"/>
    </location>
</feature>
<feature type="compositionally biased region" description="Polar residues" evidence="6">
    <location>
        <begin position="133"/>
        <end position="164"/>
    </location>
</feature>
<evidence type="ECO:0000256" key="4">
    <source>
        <dbReference type="ARBA" id="ARBA00023038"/>
    </source>
</evidence>
<dbReference type="CDD" id="cd09397">
    <property type="entry name" value="LIM1_UF1"/>
    <property type="match status" value="1"/>
</dbReference>
<sequence>MCASRVLTSEKDRSSIHADCAVAPSFPEARLKQQPLAGPFAPSPFKYTRIDHQGPRPALPKINASAANRPYRPNAFAPSRPSNLSGSGLPNPTTKDTRSPFSPLSRSATLPLTPPSPEARSQDGAFPIFPIPTSKSRSNTPTTPSEPDFSPASNSAGTQSQSDSFGVFAPFSPKRRGGDDVMKKLNALAPGPFDTTNNGDPRNSGHKRTTTSSSTEDFIRSPNSVNLIKHSPQTSDASSHHSRNTSMASQAAQYRRNRSAESSRSSTMSSAMSKSSTSIDSYGRTPFRDDAQSVQSRPVIGQLGRSQTSPAENTSPGPGQESSSIASRMERDLPPSRPSSHRPRPSVAAAIRPLDEIGSMSSFKPSKSLRMRKESTATVAERSESLPARTEARSDTRFQDVPPVPMPTQALDFGIGNPYHLSTESASSNDSSGSDVKTSSSRSSPPLSDSPQQPKRKADTSRLDKLLSGFQLDLDNAPVLDQPAPPRWVSPPSFSRPLYAKPAETAPQRDSAAISPTSKLQPPHQDDPSPEGTPTASPDDYPAPAYPPVRRDNPPPPPPGAPTVLPAEYHLPTLPLQQDNLGQFTTQSPLSPPPQGPLPRPRRSAAKKGNCKGCGEVIMGKSVSSADGRLTGRYHKPCFVCKTCKEPFQTTDFYVMNNHPYCGRHYHQLNDSLCKTCDQGIEGQYLETELKQKFHPHCFTCHDCHQILRDDYFEMNGNTYCEQHAFRAAQQTRFLGPGRRHPERRTTRLVMM</sequence>
<accession>A0A8H3ECB1</accession>
<dbReference type="OrthoDB" id="1112565at2759"/>
<dbReference type="PANTHER" id="PTHR24205">
    <property type="entry name" value="FOUR AND A HALF LIM DOMAINS PROTEIN"/>
    <property type="match status" value="1"/>
</dbReference>
<feature type="compositionally biased region" description="Polar residues" evidence="6">
    <location>
        <begin position="80"/>
        <end position="110"/>
    </location>
</feature>
<feature type="domain" description="LIM zinc-binding" evidence="7">
    <location>
        <begin position="609"/>
        <end position="671"/>
    </location>
</feature>
<dbReference type="GO" id="GO:0005634">
    <property type="term" value="C:nucleus"/>
    <property type="evidence" value="ECO:0007669"/>
    <property type="project" value="TreeGrafter"/>
</dbReference>
<dbReference type="FunFam" id="2.10.110.10:FF:000105">
    <property type="entry name" value="Similar to LIM domain-containing protein"/>
    <property type="match status" value="1"/>
</dbReference>
<dbReference type="CDD" id="cd08368">
    <property type="entry name" value="LIM"/>
    <property type="match status" value="1"/>
</dbReference>
<keyword evidence="9" id="KW-1185">Reference proteome</keyword>
<evidence type="ECO:0000256" key="1">
    <source>
        <dbReference type="ARBA" id="ARBA00022723"/>
    </source>
</evidence>
<dbReference type="PANTHER" id="PTHR24205:SF16">
    <property type="entry name" value="GH01042P-RELATED"/>
    <property type="match status" value="1"/>
</dbReference>
<dbReference type="Gene3D" id="2.10.110.10">
    <property type="entry name" value="Cysteine Rich Protein"/>
    <property type="match status" value="2"/>
</dbReference>
<evidence type="ECO:0000313" key="8">
    <source>
        <dbReference type="EMBL" id="CAF9903000.1"/>
    </source>
</evidence>
<evidence type="ECO:0000259" key="7">
    <source>
        <dbReference type="PROSITE" id="PS50023"/>
    </source>
</evidence>
<proteinExistence type="predicted"/>
<keyword evidence="4 5" id="KW-0440">LIM domain</keyword>
<protein>
    <recommendedName>
        <fullName evidence="7">LIM zinc-binding domain-containing protein</fullName>
    </recommendedName>
</protein>
<evidence type="ECO:0000256" key="2">
    <source>
        <dbReference type="ARBA" id="ARBA00022737"/>
    </source>
</evidence>
<organism evidence="8 9">
    <name type="scientific">Heterodermia speciosa</name>
    <dbReference type="NCBI Taxonomy" id="116794"/>
    <lineage>
        <taxon>Eukaryota</taxon>
        <taxon>Fungi</taxon>
        <taxon>Dikarya</taxon>
        <taxon>Ascomycota</taxon>
        <taxon>Pezizomycotina</taxon>
        <taxon>Lecanoromycetes</taxon>
        <taxon>OSLEUM clade</taxon>
        <taxon>Lecanoromycetidae</taxon>
        <taxon>Caliciales</taxon>
        <taxon>Physciaceae</taxon>
        <taxon>Heterodermia</taxon>
    </lineage>
</organism>
<gene>
    <name evidence="8" type="ORF">HETSPECPRED_000083</name>
</gene>
<feature type="compositionally biased region" description="Basic residues" evidence="6">
    <location>
        <begin position="600"/>
        <end position="610"/>
    </location>
</feature>
<evidence type="ECO:0000313" key="9">
    <source>
        <dbReference type="Proteomes" id="UP000664521"/>
    </source>
</evidence>
<keyword evidence="3 5" id="KW-0862">Zinc</keyword>
<dbReference type="AlphaFoldDB" id="A0A8H3ECB1"/>
<feature type="region of interest" description="Disordered" evidence="6">
    <location>
        <begin position="582"/>
        <end position="610"/>
    </location>
</feature>
<dbReference type="PROSITE" id="PS50023">
    <property type="entry name" value="LIM_DOMAIN_2"/>
    <property type="match status" value="2"/>
</dbReference>
<keyword evidence="2" id="KW-0677">Repeat</keyword>
<evidence type="ECO:0000256" key="3">
    <source>
        <dbReference type="ARBA" id="ARBA00022833"/>
    </source>
</evidence>
<dbReference type="SMART" id="SM00132">
    <property type="entry name" value="LIM"/>
    <property type="match status" value="2"/>
</dbReference>
<reference evidence="8" key="1">
    <citation type="submission" date="2021-03" db="EMBL/GenBank/DDBJ databases">
        <authorList>
            <person name="Tagirdzhanova G."/>
        </authorList>
    </citation>
    <scope>NUCLEOTIDE SEQUENCE</scope>
</reference>
<dbReference type="GO" id="GO:0003712">
    <property type="term" value="F:transcription coregulator activity"/>
    <property type="evidence" value="ECO:0007669"/>
    <property type="project" value="TreeGrafter"/>
</dbReference>
<name>A0A8H3ECB1_9LECA</name>
<evidence type="ECO:0000256" key="5">
    <source>
        <dbReference type="PROSITE-ProRule" id="PRU00125"/>
    </source>
</evidence>
<comment type="caution">
    <text evidence="8">The sequence shown here is derived from an EMBL/GenBank/DDBJ whole genome shotgun (WGS) entry which is preliminary data.</text>
</comment>
<keyword evidence="1 5" id="KW-0479">Metal-binding</keyword>
<dbReference type="Pfam" id="PF00412">
    <property type="entry name" value="LIM"/>
    <property type="match status" value="2"/>
</dbReference>
<feature type="domain" description="LIM zinc-binding" evidence="7">
    <location>
        <begin position="672"/>
        <end position="731"/>
    </location>
</feature>
<dbReference type="SUPFAM" id="SSF57716">
    <property type="entry name" value="Glucocorticoid receptor-like (DNA-binding domain)"/>
    <property type="match status" value="1"/>
</dbReference>
<feature type="compositionally biased region" description="Low complexity" evidence="6">
    <location>
        <begin position="260"/>
        <end position="278"/>
    </location>
</feature>
<dbReference type="GO" id="GO:0046872">
    <property type="term" value="F:metal ion binding"/>
    <property type="evidence" value="ECO:0007669"/>
    <property type="project" value="UniProtKB-KW"/>
</dbReference>
<dbReference type="GO" id="GO:0030695">
    <property type="term" value="F:GTPase regulator activity"/>
    <property type="evidence" value="ECO:0007669"/>
    <property type="project" value="UniProtKB-ARBA"/>
</dbReference>
<feature type="compositionally biased region" description="Basic and acidic residues" evidence="6">
    <location>
        <begin position="456"/>
        <end position="465"/>
    </location>
</feature>
<dbReference type="InterPro" id="IPR001781">
    <property type="entry name" value="Znf_LIM"/>
</dbReference>
<feature type="compositionally biased region" description="Pro residues" evidence="6">
    <location>
        <begin position="590"/>
        <end position="599"/>
    </location>
</feature>
<feature type="compositionally biased region" description="Low complexity" evidence="6">
    <location>
        <begin position="422"/>
        <end position="451"/>
    </location>
</feature>
<feature type="compositionally biased region" description="Polar residues" evidence="6">
    <location>
        <begin position="304"/>
        <end position="326"/>
    </location>
</feature>
<evidence type="ECO:0000256" key="6">
    <source>
        <dbReference type="SAM" id="MobiDB-lite"/>
    </source>
</evidence>
<dbReference type="EMBL" id="CAJPDS010000001">
    <property type="protein sequence ID" value="CAF9903000.1"/>
    <property type="molecule type" value="Genomic_DNA"/>
</dbReference>
<dbReference type="PROSITE" id="PS00478">
    <property type="entry name" value="LIM_DOMAIN_1"/>
    <property type="match status" value="1"/>
</dbReference>
<dbReference type="Proteomes" id="UP000664521">
    <property type="component" value="Unassembled WGS sequence"/>
</dbReference>
<feature type="region of interest" description="Disordered" evidence="6">
    <location>
        <begin position="33"/>
        <end position="567"/>
    </location>
</feature>